<dbReference type="Gene3D" id="3.30.429.10">
    <property type="entry name" value="Macrophage Migration Inhibitory Factor"/>
    <property type="match status" value="1"/>
</dbReference>
<dbReference type="PANTHER" id="PTHR37950">
    <property type="entry name" value="4-HYDROXYPHENYLACETATE CATABOLISM PROTEIN"/>
    <property type="match status" value="1"/>
</dbReference>
<name>A0A285PJD9_9HYPH</name>
<dbReference type="AlphaFoldDB" id="A0A285PJD9"/>
<protein>
    <submittedName>
        <fullName evidence="1">5-carboxymethyl-2-hydroxymuconate isomerase</fullName>
    </submittedName>
</protein>
<evidence type="ECO:0000313" key="1">
    <source>
        <dbReference type="EMBL" id="SNZ21387.1"/>
    </source>
</evidence>
<keyword evidence="1" id="KW-0413">Isomerase</keyword>
<dbReference type="InterPro" id="IPR014347">
    <property type="entry name" value="Tautomerase/MIF_sf"/>
</dbReference>
<dbReference type="Pfam" id="PF02962">
    <property type="entry name" value="CHMI"/>
    <property type="match status" value="1"/>
</dbReference>
<dbReference type="SUPFAM" id="SSF55331">
    <property type="entry name" value="Tautomerase/MIF"/>
    <property type="match status" value="1"/>
</dbReference>
<dbReference type="CDD" id="cd00580">
    <property type="entry name" value="CHMI"/>
    <property type="match status" value="1"/>
</dbReference>
<dbReference type="EMBL" id="OBEL01000008">
    <property type="protein sequence ID" value="SNZ21387.1"/>
    <property type="molecule type" value="Genomic_DNA"/>
</dbReference>
<dbReference type="GO" id="GO:0008704">
    <property type="term" value="F:5-carboxymethyl-2-hydroxymuconate delta-isomerase activity"/>
    <property type="evidence" value="ECO:0007669"/>
    <property type="project" value="InterPro"/>
</dbReference>
<dbReference type="PANTHER" id="PTHR37950:SF1">
    <property type="entry name" value="4-HYDROXYPHENYLACETATE CATABOLISM PROTEIN"/>
    <property type="match status" value="1"/>
</dbReference>
<organism evidence="1 2">
    <name type="scientific">Cohaesibacter gelatinilyticus</name>
    <dbReference type="NCBI Taxonomy" id="372072"/>
    <lineage>
        <taxon>Bacteria</taxon>
        <taxon>Pseudomonadati</taxon>
        <taxon>Pseudomonadota</taxon>
        <taxon>Alphaproteobacteria</taxon>
        <taxon>Hyphomicrobiales</taxon>
        <taxon>Cohaesibacteraceae</taxon>
    </lineage>
</organism>
<dbReference type="RefSeq" id="WP_097155771.1">
    <property type="nucleotide sequence ID" value="NZ_OBEL01000008.1"/>
</dbReference>
<gene>
    <name evidence="1" type="ORF">SAMN06265368_4507</name>
</gene>
<sequence>MPHFCIDYSPNLEDRMDMADFCNHLREVGLQTGVFPMPGIRVRAFAASHCSIADGEDNRAYIDISVRLRGGRTLEVRKAATEQIFEAASAYLAPLMKEMPLALSMEMRDIDPELSPKKNSIRQFLEGDQ</sequence>
<reference evidence="1 2" key="1">
    <citation type="submission" date="2017-09" db="EMBL/GenBank/DDBJ databases">
        <authorList>
            <person name="Ehlers B."/>
            <person name="Leendertz F.H."/>
        </authorList>
    </citation>
    <scope>NUCLEOTIDE SEQUENCE [LARGE SCALE GENOMIC DNA]</scope>
    <source>
        <strain evidence="1 2">DSM 18289</strain>
    </source>
</reference>
<proteinExistence type="predicted"/>
<dbReference type="Proteomes" id="UP000219439">
    <property type="component" value="Unassembled WGS sequence"/>
</dbReference>
<dbReference type="OrthoDB" id="9814215at2"/>
<keyword evidence="2" id="KW-1185">Reference proteome</keyword>
<evidence type="ECO:0000313" key="2">
    <source>
        <dbReference type="Proteomes" id="UP000219439"/>
    </source>
</evidence>
<accession>A0A285PJD9</accession>
<dbReference type="InterPro" id="IPR004220">
    <property type="entry name" value="5-COMe_2-OHmuconate_Isoase"/>
</dbReference>